<feature type="compositionally biased region" description="Low complexity" evidence="1">
    <location>
        <begin position="78"/>
        <end position="90"/>
    </location>
</feature>
<dbReference type="RefSeq" id="XP_002288640.1">
    <property type="nucleotide sequence ID" value="XM_002288604.1"/>
</dbReference>
<dbReference type="AlphaFoldDB" id="B8BWQ9"/>
<evidence type="ECO:0000313" key="3">
    <source>
        <dbReference type="EMBL" id="EED94076.1"/>
    </source>
</evidence>
<dbReference type="InterPro" id="IPR005031">
    <property type="entry name" value="COQ10_START"/>
</dbReference>
<gene>
    <name evidence="3" type="ORF">THAPSDRAFT_3073</name>
</gene>
<dbReference type="InParanoid" id="B8BWQ9"/>
<dbReference type="KEGG" id="tps:THAPSDRAFT_3073"/>
<organism evidence="3 4">
    <name type="scientific">Thalassiosira pseudonana</name>
    <name type="common">Marine diatom</name>
    <name type="synonym">Cyclotella nana</name>
    <dbReference type="NCBI Taxonomy" id="35128"/>
    <lineage>
        <taxon>Eukaryota</taxon>
        <taxon>Sar</taxon>
        <taxon>Stramenopiles</taxon>
        <taxon>Ochrophyta</taxon>
        <taxon>Bacillariophyta</taxon>
        <taxon>Coscinodiscophyceae</taxon>
        <taxon>Thalassiosirophycidae</taxon>
        <taxon>Thalassiosirales</taxon>
        <taxon>Thalassiosiraceae</taxon>
        <taxon>Thalassiosira</taxon>
    </lineage>
</organism>
<feature type="region of interest" description="Disordered" evidence="1">
    <location>
        <begin position="71"/>
        <end position="90"/>
    </location>
</feature>
<proteinExistence type="predicted"/>
<keyword evidence="4" id="KW-1185">Reference proteome</keyword>
<evidence type="ECO:0000256" key="1">
    <source>
        <dbReference type="SAM" id="MobiDB-lite"/>
    </source>
</evidence>
<feature type="domain" description="Coenzyme Q-binding protein COQ10 START" evidence="2">
    <location>
        <begin position="143"/>
        <end position="301"/>
    </location>
</feature>
<reference evidence="3 4" key="1">
    <citation type="journal article" date="2004" name="Science">
        <title>The genome of the diatom Thalassiosira pseudonana: ecology, evolution, and metabolism.</title>
        <authorList>
            <person name="Armbrust E.V."/>
            <person name="Berges J.A."/>
            <person name="Bowler C."/>
            <person name="Green B.R."/>
            <person name="Martinez D."/>
            <person name="Putnam N.H."/>
            <person name="Zhou S."/>
            <person name="Allen A.E."/>
            <person name="Apt K.E."/>
            <person name="Bechner M."/>
            <person name="Brzezinski M.A."/>
            <person name="Chaal B.K."/>
            <person name="Chiovitti A."/>
            <person name="Davis A.K."/>
            <person name="Demarest M.S."/>
            <person name="Detter J.C."/>
            <person name="Glavina T."/>
            <person name="Goodstein D."/>
            <person name="Hadi M.Z."/>
            <person name="Hellsten U."/>
            <person name="Hildebrand M."/>
            <person name="Jenkins B.D."/>
            <person name="Jurka J."/>
            <person name="Kapitonov V.V."/>
            <person name="Kroger N."/>
            <person name="Lau W.W."/>
            <person name="Lane T.W."/>
            <person name="Larimer F.W."/>
            <person name="Lippmeier J.C."/>
            <person name="Lucas S."/>
            <person name="Medina M."/>
            <person name="Montsant A."/>
            <person name="Obornik M."/>
            <person name="Parker M.S."/>
            <person name="Palenik B."/>
            <person name="Pazour G.J."/>
            <person name="Richardson P.M."/>
            <person name="Rynearson T.A."/>
            <person name="Saito M.A."/>
            <person name="Schwartz D.C."/>
            <person name="Thamatrakoln K."/>
            <person name="Valentin K."/>
            <person name="Vardi A."/>
            <person name="Wilkerson F.P."/>
            <person name="Rokhsar D.S."/>
        </authorList>
    </citation>
    <scope>NUCLEOTIDE SEQUENCE [LARGE SCALE GENOMIC DNA]</scope>
    <source>
        <strain evidence="3 4">CCMP1335</strain>
    </source>
</reference>
<dbReference type="SUPFAM" id="SSF55961">
    <property type="entry name" value="Bet v1-like"/>
    <property type="match status" value="1"/>
</dbReference>
<reference evidence="3 4" key="2">
    <citation type="journal article" date="2008" name="Nature">
        <title>The Phaeodactylum genome reveals the evolutionary history of diatom genomes.</title>
        <authorList>
            <person name="Bowler C."/>
            <person name="Allen A.E."/>
            <person name="Badger J.H."/>
            <person name="Grimwood J."/>
            <person name="Jabbari K."/>
            <person name="Kuo A."/>
            <person name="Maheswari U."/>
            <person name="Martens C."/>
            <person name="Maumus F."/>
            <person name="Otillar R.P."/>
            <person name="Rayko E."/>
            <person name="Salamov A."/>
            <person name="Vandepoele K."/>
            <person name="Beszteri B."/>
            <person name="Gruber A."/>
            <person name="Heijde M."/>
            <person name="Katinka M."/>
            <person name="Mock T."/>
            <person name="Valentin K."/>
            <person name="Verret F."/>
            <person name="Berges J.A."/>
            <person name="Brownlee C."/>
            <person name="Cadoret J.P."/>
            <person name="Chiovitti A."/>
            <person name="Choi C.J."/>
            <person name="Coesel S."/>
            <person name="De Martino A."/>
            <person name="Detter J.C."/>
            <person name="Durkin C."/>
            <person name="Falciatore A."/>
            <person name="Fournet J."/>
            <person name="Haruta M."/>
            <person name="Huysman M.J."/>
            <person name="Jenkins B.D."/>
            <person name="Jiroutova K."/>
            <person name="Jorgensen R.E."/>
            <person name="Joubert Y."/>
            <person name="Kaplan A."/>
            <person name="Kroger N."/>
            <person name="Kroth P.G."/>
            <person name="La Roche J."/>
            <person name="Lindquist E."/>
            <person name="Lommer M."/>
            <person name="Martin-Jezequel V."/>
            <person name="Lopez P.J."/>
            <person name="Lucas S."/>
            <person name="Mangogna M."/>
            <person name="McGinnis K."/>
            <person name="Medlin L.K."/>
            <person name="Montsant A."/>
            <person name="Oudot-Le Secq M.P."/>
            <person name="Napoli C."/>
            <person name="Obornik M."/>
            <person name="Parker M.S."/>
            <person name="Petit J.L."/>
            <person name="Porcel B.M."/>
            <person name="Poulsen N."/>
            <person name="Robison M."/>
            <person name="Rychlewski L."/>
            <person name="Rynearson T.A."/>
            <person name="Schmutz J."/>
            <person name="Shapiro H."/>
            <person name="Siaut M."/>
            <person name="Stanley M."/>
            <person name="Sussman M.R."/>
            <person name="Taylor A.R."/>
            <person name="Vardi A."/>
            <person name="von Dassow P."/>
            <person name="Vyverman W."/>
            <person name="Willis A."/>
            <person name="Wyrwicz L.S."/>
            <person name="Rokhsar D.S."/>
            <person name="Weissenbach J."/>
            <person name="Armbrust E.V."/>
            <person name="Green B.R."/>
            <person name="Van de Peer Y."/>
            <person name="Grigoriev I.V."/>
        </authorList>
    </citation>
    <scope>NUCLEOTIDE SEQUENCE [LARGE SCALE GENOMIC DNA]</scope>
    <source>
        <strain evidence="3 4">CCMP1335</strain>
    </source>
</reference>
<dbReference type="PANTHER" id="PTHR34060">
    <property type="entry name" value="POLYKETIDE CYCLASE / DEHYDRASE AND LIPID TRANSPORT PROTEIN"/>
    <property type="match status" value="1"/>
</dbReference>
<dbReference type="EMBL" id="CM000640">
    <property type="protein sequence ID" value="EED94076.1"/>
    <property type="molecule type" value="Genomic_DNA"/>
</dbReference>
<evidence type="ECO:0000259" key="2">
    <source>
        <dbReference type="Pfam" id="PF03364"/>
    </source>
</evidence>
<sequence>MRKEYVNIKATVVEGRRPHRYIIQRQSYHSLFLAIVCTLGQLLLLSQSALAHGTSSSSAAAFVSSRHYKRYRPHPRRSLQQQSSTRSRSTTVESPFSLLFFNANTNSNNNVIQYTKSNILVQIERTSPNSRRISGEMILSNDIPLNDIWSVLTDYDNLSDHVPNLVESRVVGYTASTTGGGRSEGGSPMVYQRGAQRIFGFEFGADLTMEMSECIVDDVGLGIQQPLMDQVADVIPTRTRTLDFKCVDSLFFARFDGSWIVEELTSATSSNQKIIAVRYVVDIVPKGVVPVAALEWRIKEDVPVNMLGVSSAARRRREIRRGREQLDDDVVTSSYTKSSSVSDAVRVGANPGFVGNALVASGIEKSSSSVEWYKDETMAMYLN</sequence>
<accession>B8BWQ9</accession>
<protein>
    <recommendedName>
        <fullName evidence="2">Coenzyme Q-binding protein COQ10 START domain-containing protein</fullName>
    </recommendedName>
</protein>
<evidence type="ECO:0000313" key="4">
    <source>
        <dbReference type="Proteomes" id="UP000001449"/>
    </source>
</evidence>
<dbReference type="Proteomes" id="UP000001449">
    <property type="component" value="Chromosome 3"/>
</dbReference>
<dbReference type="HOGENOM" id="CLU_722607_0_0_1"/>
<dbReference type="GeneID" id="7442431"/>
<dbReference type="InterPro" id="IPR023393">
    <property type="entry name" value="START-like_dom_sf"/>
</dbReference>
<dbReference type="eggNOG" id="ENOG502RXSU">
    <property type="taxonomic scope" value="Eukaryota"/>
</dbReference>
<dbReference type="PaxDb" id="35128-Thaps3073"/>
<name>B8BWQ9_THAPS</name>
<dbReference type="PANTHER" id="PTHR34060:SF1">
    <property type="entry name" value="POLYKETIDE CYCLASE _ DEHYDRASE AND LIPID TRANSPORT PROTEIN"/>
    <property type="match status" value="1"/>
</dbReference>
<dbReference type="Pfam" id="PF03364">
    <property type="entry name" value="Polyketide_cyc"/>
    <property type="match status" value="1"/>
</dbReference>
<dbReference type="Gene3D" id="3.30.530.20">
    <property type="match status" value="1"/>
</dbReference>